<evidence type="ECO:0000313" key="1">
    <source>
        <dbReference type="EMBL" id="MEK0252548.1"/>
    </source>
</evidence>
<dbReference type="EMBL" id="JBBMLE010000026">
    <property type="protein sequence ID" value="MEK0252548.1"/>
    <property type="molecule type" value="Genomic_DNA"/>
</dbReference>
<dbReference type="RefSeq" id="WP_340498172.1">
    <property type="nucleotide sequence ID" value="NZ_JBBMLE010000026.1"/>
</dbReference>
<reference evidence="1 2" key="1">
    <citation type="submission" date="2024-03" db="EMBL/GenBank/DDBJ databases">
        <title>Cross-transmission of Acinetobacter junii carrying blaOXA-58 in a neonatal intensive care unit.</title>
        <authorList>
            <person name="Bour M."/>
            <person name="Potron A."/>
            <person name="Lecointe D."/>
        </authorList>
    </citation>
    <scope>NUCLEOTIDE SEQUENCE [LARGE SCALE GENOMIC DNA]</scope>
    <source>
        <strain evidence="1 2">21A3096 case 1</strain>
    </source>
</reference>
<dbReference type="Gene3D" id="1.20.910.10">
    <property type="entry name" value="Heme oxygenase-like"/>
    <property type="match status" value="1"/>
</dbReference>
<feature type="non-terminal residue" evidence="1">
    <location>
        <position position="1"/>
    </location>
</feature>
<dbReference type="Proteomes" id="UP001498501">
    <property type="component" value="Unassembled WGS sequence"/>
</dbReference>
<dbReference type="InterPro" id="IPR016084">
    <property type="entry name" value="Haem_Oase-like_multi-hlx"/>
</dbReference>
<proteinExistence type="predicted"/>
<name>A0ABU8ZG48_ACIJU</name>
<protein>
    <submittedName>
        <fullName evidence="1">Uncharacterized protein</fullName>
    </submittedName>
</protein>
<comment type="caution">
    <text evidence="1">The sequence shown here is derived from an EMBL/GenBank/DDBJ whole genome shotgun (WGS) entry which is preliminary data.</text>
</comment>
<organism evidence="1 2">
    <name type="scientific">Acinetobacter junii</name>
    <dbReference type="NCBI Taxonomy" id="40215"/>
    <lineage>
        <taxon>Bacteria</taxon>
        <taxon>Pseudomonadati</taxon>
        <taxon>Pseudomonadota</taxon>
        <taxon>Gammaproteobacteria</taxon>
        <taxon>Moraxellales</taxon>
        <taxon>Moraxellaceae</taxon>
        <taxon>Acinetobacter</taxon>
    </lineage>
</organism>
<sequence length="252" mass="29300">VRGIANSKIRFGDLILLLRYFFKLKVSTHPNNASYQIDNTAKKIQFSNHQFFYILKNENLTIDQRLKFLPDLAHFVMSFSDLNNYVLPYANPQNKYEEAINLHCKEDANHWPWYLYDLKKLNLDQSQLLSDTLKYLWGDKISPSRKLSYELVSLTSNQCPFIRYVAIEVMEATGNVVFNVLNEITKETHLNLKFCSEIHLSHKTGHTIGAGTDVFDDYPTSTDTKLKSIIVIEKSFNAFAKFMDQLENKLKE</sequence>
<evidence type="ECO:0000313" key="2">
    <source>
        <dbReference type="Proteomes" id="UP001498501"/>
    </source>
</evidence>
<keyword evidence="2" id="KW-1185">Reference proteome</keyword>
<accession>A0ABU8ZG48</accession>
<gene>
    <name evidence="1" type="ORF">WM018_08495</name>
</gene>